<dbReference type="EMBL" id="CP023691">
    <property type="protein sequence ID" value="QEV53163.1"/>
    <property type="molecule type" value="Genomic_DNA"/>
</dbReference>
<dbReference type="AlphaFoldDB" id="A0AAE6TQ73"/>
<accession>A0AAE6TQ73</accession>
<feature type="region of interest" description="Disordered" evidence="1">
    <location>
        <begin position="64"/>
        <end position="96"/>
    </location>
</feature>
<evidence type="ECO:0000256" key="1">
    <source>
        <dbReference type="SAM" id="MobiDB-lite"/>
    </source>
</evidence>
<evidence type="ECO:0000313" key="3">
    <source>
        <dbReference type="Proteomes" id="UP000325458"/>
    </source>
</evidence>
<proteinExistence type="predicted"/>
<protein>
    <submittedName>
        <fullName evidence="2">Uncharacterized protein</fullName>
    </submittedName>
</protein>
<gene>
    <name evidence="2" type="ORF">CP981_17175</name>
</gene>
<name>A0AAE6TQ73_STRPT</name>
<dbReference type="Proteomes" id="UP000325458">
    <property type="component" value="Chromosome"/>
</dbReference>
<organism evidence="2 3">
    <name type="scientific">Streptomyces platensis</name>
    <dbReference type="NCBI Taxonomy" id="58346"/>
    <lineage>
        <taxon>Bacteria</taxon>
        <taxon>Bacillati</taxon>
        <taxon>Actinomycetota</taxon>
        <taxon>Actinomycetes</taxon>
        <taxon>Kitasatosporales</taxon>
        <taxon>Streptomycetaceae</taxon>
        <taxon>Streptomyces</taxon>
    </lineage>
</organism>
<evidence type="ECO:0000313" key="2">
    <source>
        <dbReference type="EMBL" id="QEV53163.1"/>
    </source>
</evidence>
<dbReference type="KEGG" id="spla:CP981_17175"/>
<reference evidence="2 3" key="1">
    <citation type="submission" date="2017-09" db="EMBL/GenBank/DDBJ databases">
        <authorList>
            <person name="Lee N."/>
            <person name="Cho B.-K."/>
        </authorList>
    </citation>
    <scope>NUCLEOTIDE SEQUENCE [LARGE SCALE GENOMIC DNA]</scope>
    <source>
        <strain evidence="2 3">ATCC 23948</strain>
    </source>
</reference>
<sequence length="96" mass="10356">MRGVRVRTRKAGLLGHRPWGRSAGADHTGPDCTTDGFAAQVYAELAEELPDEDLGEDLADFLERYEPGGGPGGDAEADEESLETVREAHARISRGY</sequence>